<feature type="compositionally biased region" description="Basic and acidic residues" evidence="2">
    <location>
        <begin position="356"/>
        <end position="368"/>
    </location>
</feature>
<dbReference type="EMBL" id="GL832974">
    <property type="protein sequence ID" value="EGD76447.1"/>
    <property type="molecule type" value="Genomic_DNA"/>
</dbReference>
<feature type="compositionally biased region" description="Acidic residues" evidence="2">
    <location>
        <begin position="209"/>
        <end position="219"/>
    </location>
</feature>
<dbReference type="Proteomes" id="UP000007799">
    <property type="component" value="Unassembled WGS sequence"/>
</dbReference>
<feature type="compositionally biased region" description="Acidic residues" evidence="2">
    <location>
        <begin position="1"/>
        <end position="14"/>
    </location>
</feature>
<dbReference type="FunCoup" id="F2UH48">
    <property type="interactions" value="49"/>
</dbReference>
<feature type="domain" description="IQ motif and ubiquitin-like" evidence="3">
    <location>
        <begin position="704"/>
        <end position="839"/>
    </location>
</feature>
<feature type="coiled-coil region" evidence="1">
    <location>
        <begin position="608"/>
        <end position="635"/>
    </location>
</feature>
<feature type="compositionally biased region" description="Basic and acidic residues" evidence="2">
    <location>
        <begin position="238"/>
        <end position="254"/>
    </location>
</feature>
<reference evidence="4" key="1">
    <citation type="submission" date="2009-08" db="EMBL/GenBank/DDBJ databases">
        <title>Annotation of Salpingoeca rosetta.</title>
        <authorList>
            <consortium name="The Broad Institute Genome Sequencing Platform"/>
            <person name="Russ C."/>
            <person name="Cuomo C."/>
            <person name="Burger G."/>
            <person name="Gray M.W."/>
            <person name="Holland P.W.H."/>
            <person name="King N."/>
            <person name="Lang F.B.F."/>
            <person name="Roger A.J."/>
            <person name="Ruiz-Trillo I."/>
            <person name="Young S.K."/>
            <person name="Zeng Q."/>
            <person name="Gargeya S."/>
            <person name="Alvarado L."/>
            <person name="Berlin A."/>
            <person name="Chapman S.B."/>
            <person name="Chen Z."/>
            <person name="Freedman E."/>
            <person name="Gellesch M."/>
            <person name="Goldberg J."/>
            <person name="Griggs A."/>
            <person name="Gujja S."/>
            <person name="Heilman E."/>
            <person name="Heiman D."/>
            <person name="Howarth C."/>
            <person name="Mehta T."/>
            <person name="Neiman D."/>
            <person name="Pearson M."/>
            <person name="Roberts A."/>
            <person name="Saif S."/>
            <person name="Shea T."/>
            <person name="Shenoy N."/>
            <person name="Sisk P."/>
            <person name="Stolte C."/>
            <person name="Sykes S."/>
            <person name="White J."/>
            <person name="Yandava C."/>
            <person name="Haas B."/>
            <person name="Nusbaum C."/>
            <person name="Birren B."/>
        </authorList>
    </citation>
    <scope>NUCLEOTIDE SEQUENCE [LARGE SCALE GENOMIC DNA]</scope>
    <source>
        <strain evidence="4">ATCC 50818</strain>
    </source>
</reference>
<feature type="region of interest" description="Disordered" evidence="2">
    <location>
        <begin position="1"/>
        <end position="456"/>
    </location>
</feature>
<feature type="region of interest" description="Disordered" evidence="2">
    <location>
        <begin position="1008"/>
        <end position="1045"/>
    </location>
</feature>
<dbReference type="OrthoDB" id="10265862at2759"/>
<feature type="compositionally biased region" description="Basic and acidic residues" evidence="2">
    <location>
        <begin position="408"/>
        <end position="425"/>
    </location>
</feature>
<evidence type="ECO:0000256" key="2">
    <source>
        <dbReference type="SAM" id="MobiDB-lite"/>
    </source>
</evidence>
<dbReference type="GO" id="GO:0001669">
    <property type="term" value="C:acrosomal vesicle"/>
    <property type="evidence" value="ECO:0007669"/>
    <property type="project" value="TreeGrafter"/>
</dbReference>
<dbReference type="RefSeq" id="XP_004991362.1">
    <property type="nucleotide sequence ID" value="XM_004991305.1"/>
</dbReference>
<gene>
    <name evidence="4" type="ORF">PTSG_07566</name>
</gene>
<evidence type="ECO:0000256" key="1">
    <source>
        <dbReference type="SAM" id="Coils"/>
    </source>
</evidence>
<dbReference type="InterPro" id="IPR037695">
    <property type="entry name" value="IQUB"/>
</dbReference>
<feature type="compositionally biased region" description="Acidic residues" evidence="2">
    <location>
        <begin position="39"/>
        <end position="49"/>
    </location>
</feature>
<dbReference type="Pfam" id="PF25805">
    <property type="entry name" value="IQUB"/>
    <property type="match status" value="1"/>
</dbReference>
<proteinExistence type="predicted"/>
<keyword evidence="1" id="KW-0175">Coiled coil</keyword>
<dbReference type="AlphaFoldDB" id="F2UH48"/>
<dbReference type="GeneID" id="16071924"/>
<evidence type="ECO:0000259" key="3">
    <source>
        <dbReference type="Pfam" id="PF25805"/>
    </source>
</evidence>
<dbReference type="InParanoid" id="F2UH48"/>
<keyword evidence="5" id="KW-1185">Reference proteome</keyword>
<dbReference type="PANTHER" id="PTHR21074:SF0">
    <property type="entry name" value="IQ AND UBIQUITIN-LIKE DOMAIN-CONTAINING PROTEIN"/>
    <property type="match status" value="1"/>
</dbReference>
<feature type="compositionally biased region" description="Basic and acidic residues" evidence="2">
    <location>
        <begin position="82"/>
        <end position="104"/>
    </location>
</feature>
<dbReference type="KEGG" id="sre:PTSG_07566"/>
<name>F2UH48_SALR5</name>
<accession>F2UH48</accession>
<evidence type="ECO:0000313" key="5">
    <source>
        <dbReference type="Proteomes" id="UP000007799"/>
    </source>
</evidence>
<feature type="compositionally biased region" description="Low complexity" evidence="2">
    <location>
        <begin position="291"/>
        <end position="311"/>
    </location>
</feature>
<protein>
    <recommendedName>
        <fullName evidence="3">IQ motif and ubiquitin-like domain-containing protein</fullName>
    </recommendedName>
</protein>
<dbReference type="eggNOG" id="ENOG502QRQT">
    <property type="taxonomic scope" value="Eukaryota"/>
</dbReference>
<sequence>MSSNAQEEEVEVAEDAPPAETSTADQDASQQQQQQQQQDGDDAEVAESAEEAKGASDSKAEDTQDGQGEADATAEETIAESDNEHGGDNARDNDQQEQEQEKGEQNGAASKEEEDEPPEDARPEGAAQQDQEQEHEQQSDSAGDDNDKAMEEGAADAADDESTAKEQAADNVHIPTAPAADSDDTQGVEDTKKEAAENNGSGTQKGEAPEENGEGEGQADEGQQQQRGEEEEENSGEGDDHGSDDNAKETKGSEEEQESAASEGDTSAAVATEGGEHKATGDNNDGDDGDSVTVSAKPSAPASASSRRPTSMHLDADGGDLGPEKAELPAPPSRGSDGADDGDDGDDDAGVVAQRGSEEGEEVPKGTEDTEEGESQSSATEAAEPEPESSVNNLSAISEAPEEEEQDGERASASRDQQQEGHNDTTSDGASVSATEQTTTESAYTQAGDDGDAAVIGEPGEIQYSQRQQIVKVPADDGSDRLFNITVFTANVTKPFLGGFRHKKTGVEYHNASSQTPRKFRIPKTERFTRTTQTAIQRTHPKFATQTSVHTATQMTKEGVFVTSREDKIIVPTKYETAADKHARVVAAVIVIQKYYRRWQAKRVVGNLRYARHQYQQWQEEKERKRLEFEEMMRRREMDRRLNPRTPEDFDMLYASLQKWHGEQLEKVRLLPESEQPQARMDLLREETKYLNFIEQLKQLAATDNKEARVQKFLDDASTGRKWANKQYGMKVHVETPESKLAQELKEIYNLIRIPDLDVDERLDALLQLRTAVEKHDSRLTREILELIQREADLLGRRTRARNLEGLRKRLLNLFLQFIETPEYNPEAKRLMEVHQDKDFFKHNLVRCAGSQTYHTTSKFDVSPQKTTGLGKSKSVLAAENRALYREDNTAYRRILDACRRAEKHYADNSQCMSLLSVRDMRYLIDTVWSGKSALSEDATLSNLVLCRWNKHKELSPWNSILLTKDEQVEHLELDDPDASYGPNFVARIKQKHIRAKQHFTSLQSHLARAHKQQTSRTLPPKPQQLPSLSTQQQHQQQLPANATS</sequence>
<dbReference type="InterPro" id="IPR057887">
    <property type="entry name" value="IQUB_helical"/>
</dbReference>
<feature type="compositionally biased region" description="Basic and acidic residues" evidence="2">
    <location>
        <begin position="50"/>
        <end position="62"/>
    </location>
</feature>
<organism evidence="5">
    <name type="scientific">Salpingoeca rosetta (strain ATCC 50818 / BSB-021)</name>
    <dbReference type="NCBI Taxonomy" id="946362"/>
    <lineage>
        <taxon>Eukaryota</taxon>
        <taxon>Choanoflagellata</taxon>
        <taxon>Craspedida</taxon>
        <taxon>Salpingoecidae</taxon>
        <taxon>Salpingoeca</taxon>
    </lineage>
</organism>
<dbReference type="GO" id="GO:0031514">
    <property type="term" value="C:motile cilium"/>
    <property type="evidence" value="ECO:0007669"/>
    <property type="project" value="TreeGrafter"/>
</dbReference>
<feature type="compositionally biased region" description="Low complexity" evidence="2">
    <location>
        <begin position="15"/>
        <end position="38"/>
    </location>
</feature>
<feature type="compositionally biased region" description="Acidic residues" evidence="2">
    <location>
        <begin position="72"/>
        <end position="81"/>
    </location>
</feature>
<feature type="compositionally biased region" description="Acidic residues" evidence="2">
    <location>
        <begin position="338"/>
        <end position="349"/>
    </location>
</feature>
<dbReference type="PANTHER" id="PTHR21074">
    <property type="entry name" value="IQ AND UBIQUITIN-LIKE DOMAIN-CONTAINING PROTEIN"/>
    <property type="match status" value="1"/>
</dbReference>
<dbReference type="STRING" id="946362.F2UH48"/>
<evidence type="ECO:0000313" key="4">
    <source>
        <dbReference type="EMBL" id="EGD76447.1"/>
    </source>
</evidence>
<feature type="compositionally biased region" description="Low complexity" evidence="2">
    <location>
        <begin position="1025"/>
        <end position="1045"/>
    </location>
</feature>
<feature type="compositionally biased region" description="Polar residues" evidence="2">
    <location>
        <begin position="426"/>
        <end position="445"/>
    </location>
</feature>